<feature type="region of interest" description="Disordered" evidence="1">
    <location>
        <begin position="77"/>
        <end position="153"/>
    </location>
</feature>
<evidence type="ECO:0000313" key="3">
    <source>
        <dbReference type="Proteomes" id="UP000324222"/>
    </source>
</evidence>
<evidence type="ECO:0000256" key="1">
    <source>
        <dbReference type="SAM" id="MobiDB-lite"/>
    </source>
</evidence>
<organism evidence="2 3">
    <name type="scientific">Portunus trituberculatus</name>
    <name type="common">Swimming crab</name>
    <name type="synonym">Neptunus trituberculatus</name>
    <dbReference type="NCBI Taxonomy" id="210409"/>
    <lineage>
        <taxon>Eukaryota</taxon>
        <taxon>Metazoa</taxon>
        <taxon>Ecdysozoa</taxon>
        <taxon>Arthropoda</taxon>
        <taxon>Crustacea</taxon>
        <taxon>Multicrustacea</taxon>
        <taxon>Malacostraca</taxon>
        <taxon>Eumalacostraca</taxon>
        <taxon>Eucarida</taxon>
        <taxon>Decapoda</taxon>
        <taxon>Pleocyemata</taxon>
        <taxon>Brachyura</taxon>
        <taxon>Eubrachyura</taxon>
        <taxon>Portunoidea</taxon>
        <taxon>Portunidae</taxon>
        <taxon>Portuninae</taxon>
        <taxon>Portunus</taxon>
    </lineage>
</organism>
<reference evidence="2 3" key="1">
    <citation type="submission" date="2019-05" db="EMBL/GenBank/DDBJ databases">
        <title>Another draft genome of Portunus trituberculatus and its Hox gene families provides insights of decapod evolution.</title>
        <authorList>
            <person name="Jeong J.-H."/>
            <person name="Song I."/>
            <person name="Kim S."/>
            <person name="Choi T."/>
            <person name="Kim D."/>
            <person name="Ryu S."/>
            <person name="Kim W."/>
        </authorList>
    </citation>
    <scope>NUCLEOTIDE SEQUENCE [LARGE SCALE GENOMIC DNA]</scope>
    <source>
        <tissue evidence="2">Muscle</tissue>
    </source>
</reference>
<name>A0A5B7FI40_PORTR</name>
<protein>
    <submittedName>
        <fullName evidence="2">Uncharacterized protein</fullName>
    </submittedName>
</protein>
<dbReference type="EMBL" id="VSRR010006619">
    <property type="protein sequence ID" value="MPC45197.1"/>
    <property type="molecule type" value="Genomic_DNA"/>
</dbReference>
<sequence length="173" mass="18882">MPFLCTLLCRSSGCSGLDSVLTALKVSANARFSTYFSDGNMILGTFLVPSDKTSETALVNILKKLVESYKKQQEICEEEEATDSNANGSCSGMDAEIEGSSEADREEPAVSQAEAVTAETNPDVISERYNPQVKVEPPKSSNHRTLDLPDHGKFRTIDGSQKHSIYLPYIIQV</sequence>
<proteinExistence type="predicted"/>
<evidence type="ECO:0000313" key="2">
    <source>
        <dbReference type="EMBL" id="MPC45197.1"/>
    </source>
</evidence>
<gene>
    <name evidence="2" type="ORF">E2C01_038889</name>
</gene>
<comment type="caution">
    <text evidence="2">The sequence shown here is derived from an EMBL/GenBank/DDBJ whole genome shotgun (WGS) entry which is preliminary data.</text>
</comment>
<feature type="compositionally biased region" description="Basic and acidic residues" evidence="1">
    <location>
        <begin position="144"/>
        <end position="153"/>
    </location>
</feature>
<keyword evidence="3" id="KW-1185">Reference proteome</keyword>
<dbReference type="Proteomes" id="UP000324222">
    <property type="component" value="Unassembled WGS sequence"/>
</dbReference>
<dbReference type="AlphaFoldDB" id="A0A5B7FI40"/>
<accession>A0A5B7FI40</accession>